<feature type="domain" description="Macro" evidence="1">
    <location>
        <begin position="84"/>
        <end position="274"/>
    </location>
</feature>
<dbReference type="InterPro" id="IPR043472">
    <property type="entry name" value="Macro_dom-like"/>
</dbReference>
<keyword evidence="2" id="KW-0378">Hydrolase</keyword>
<evidence type="ECO:0000259" key="1">
    <source>
        <dbReference type="PROSITE" id="PS51154"/>
    </source>
</evidence>
<dbReference type="Pfam" id="PF01661">
    <property type="entry name" value="Macro"/>
    <property type="match status" value="1"/>
</dbReference>
<evidence type="ECO:0000313" key="2">
    <source>
        <dbReference type="EMBL" id="MCU7378372.1"/>
    </source>
</evidence>
<dbReference type="RefSeq" id="WP_148398620.1">
    <property type="nucleotide sequence ID" value="NZ_JAJAGH010000008.1"/>
</dbReference>
<dbReference type="SUPFAM" id="SSF52949">
    <property type="entry name" value="Macro domain-like"/>
    <property type="match status" value="1"/>
</dbReference>
<keyword evidence="3" id="KW-1185">Reference proteome</keyword>
<dbReference type="Proteomes" id="UP001065549">
    <property type="component" value="Unassembled WGS sequence"/>
</dbReference>
<dbReference type="Gene3D" id="3.40.220.10">
    <property type="entry name" value="Leucine Aminopeptidase, subunit E, domain 1"/>
    <property type="match status" value="1"/>
</dbReference>
<dbReference type="PANTHER" id="PTHR11106">
    <property type="entry name" value="GANGLIOSIDE INDUCED DIFFERENTIATION ASSOCIATED PROTEIN 2-RELATED"/>
    <property type="match status" value="1"/>
</dbReference>
<dbReference type="PANTHER" id="PTHR11106:SF27">
    <property type="entry name" value="MACRO DOMAIN-CONTAINING PROTEIN"/>
    <property type="match status" value="1"/>
</dbReference>
<proteinExistence type="predicted"/>
<comment type="caution">
    <text evidence="2">The sequence shown here is derived from an EMBL/GenBank/DDBJ whole genome shotgun (WGS) entry which is preliminary data.</text>
</comment>
<dbReference type="GO" id="GO:0016787">
    <property type="term" value="F:hydrolase activity"/>
    <property type="evidence" value="ECO:0007669"/>
    <property type="project" value="UniProtKB-KW"/>
</dbReference>
<dbReference type="InterPro" id="IPR002589">
    <property type="entry name" value="Macro_dom"/>
</dbReference>
<dbReference type="NCBIfam" id="NF003163">
    <property type="entry name" value="PRK04143.1"/>
    <property type="match status" value="1"/>
</dbReference>
<evidence type="ECO:0000313" key="3">
    <source>
        <dbReference type="Proteomes" id="UP001065549"/>
    </source>
</evidence>
<accession>A0A9J6QSB9</accession>
<organism evidence="2 3">
    <name type="scientific">Hominibacterium faecale</name>
    <dbReference type="NCBI Taxonomy" id="2839743"/>
    <lineage>
        <taxon>Bacteria</taxon>
        <taxon>Bacillati</taxon>
        <taxon>Bacillota</taxon>
        <taxon>Clostridia</taxon>
        <taxon>Peptostreptococcales</taxon>
        <taxon>Anaerovoracaceae</taxon>
        <taxon>Hominibacterium</taxon>
    </lineage>
</organism>
<dbReference type="PROSITE" id="PS51154">
    <property type="entry name" value="MACRO"/>
    <property type="match status" value="1"/>
</dbReference>
<dbReference type="CDD" id="cd02908">
    <property type="entry name" value="Macro_OAADPr_deacetylase"/>
    <property type="match status" value="1"/>
</dbReference>
<dbReference type="EMBL" id="JAOSHN010000003">
    <property type="protein sequence ID" value="MCU7378372.1"/>
    <property type="molecule type" value="Genomic_DNA"/>
</dbReference>
<name>A0A9J6QSB9_9FIRM</name>
<reference evidence="2" key="1">
    <citation type="submission" date="2022-09" db="EMBL/GenBank/DDBJ databases">
        <title>Culturomic study of gut microbiota in children with autism spectrum disorder.</title>
        <authorList>
            <person name="Efimov B.A."/>
            <person name="Chaplin A.V."/>
            <person name="Sokolova S.R."/>
            <person name="Pikina A.P."/>
            <person name="Korzhanova M."/>
            <person name="Belova V."/>
            <person name="Korostin D."/>
        </authorList>
    </citation>
    <scope>NUCLEOTIDE SEQUENCE</scope>
    <source>
        <strain evidence="2">ASD5510</strain>
    </source>
</reference>
<sequence>MSQFDTQEEQLEYLVRELKRDSGRYKDLVIPKGKLEKRRLMRSFMNIRMPEPMDEDFLKVQDQFLQQEAREKGIVSISRLASVKEELGCAMEHGERMVLWRGDITTLAADAIVNAANSQLLGCFVPCHGCIDNAIHSAAGVQLREECSRIMKAQGHSEPAGTAKITSGYNLPCRYVIHTVGPIVADTLTDEDCRLLAGCYESCLRLAAEKGLKSIAFCCISTGEFHFPQEIAAEIAVKTVRDFLRENGELDTVIFNVFKERDYEIYREIFCGGSSSVSCSL</sequence>
<dbReference type="AlphaFoldDB" id="A0A9J6QSB9"/>
<gene>
    <name evidence="2" type="ORF">OBO34_08380</name>
</gene>
<dbReference type="SMART" id="SM00506">
    <property type="entry name" value="A1pp"/>
    <property type="match status" value="1"/>
</dbReference>
<protein>
    <submittedName>
        <fullName evidence="2">Protein-ADP-ribose hydrolase</fullName>
    </submittedName>
</protein>